<proteinExistence type="predicted"/>
<evidence type="ECO:0000256" key="1">
    <source>
        <dbReference type="ARBA" id="ARBA00000198"/>
    </source>
</evidence>
<dbReference type="EC" id="2.7.6.3" evidence="3"/>
<keyword evidence="6" id="KW-0418">Kinase</keyword>
<evidence type="ECO:0000256" key="6">
    <source>
        <dbReference type="ARBA" id="ARBA00022777"/>
    </source>
</evidence>
<evidence type="ECO:0000256" key="5">
    <source>
        <dbReference type="ARBA" id="ARBA00022741"/>
    </source>
</evidence>
<reference evidence="10" key="1">
    <citation type="submission" date="2021-05" db="EMBL/GenBank/DDBJ databases">
        <authorList>
            <person name="Pietrasiak N."/>
            <person name="Ward R."/>
            <person name="Stajich J.E."/>
            <person name="Kurbessoian T."/>
        </authorList>
    </citation>
    <scope>NUCLEOTIDE SEQUENCE</scope>
    <source>
        <strain evidence="10">GSE-TBD4-15B</strain>
    </source>
</reference>
<name>A0A951PBK9_9CYAN</name>
<dbReference type="GO" id="GO:0016301">
    <property type="term" value="F:kinase activity"/>
    <property type="evidence" value="ECO:0007669"/>
    <property type="project" value="UniProtKB-KW"/>
</dbReference>
<evidence type="ECO:0000256" key="4">
    <source>
        <dbReference type="ARBA" id="ARBA00022679"/>
    </source>
</evidence>
<gene>
    <name evidence="10" type="primary">folK</name>
    <name evidence="10" type="ORF">KME07_14120</name>
</gene>
<dbReference type="AlphaFoldDB" id="A0A951PBK9"/>
<dbReference type="InterPro" id="IPR035907">
    <property type="entry name" value="Hppk_sf"/>
</dbReference>
<dbReference type="InterPro" id="IPR000550">
    <property type="entry name" value="Hppk"/>
</dbReference>
<dbReference type="CDD" id="cd00483">
    <property type="entry name" value="HPPK"/>
    <property type="match status" value="1"/>
</dbReference>
<dbReference type="SUPFAM" id="SSF55083">
    <property type="entry name" value="6-hydroxymethyl-7,8-dihydropterin pyrophosphokinase, HPPK"/>
    <property type="match status" value="1"/>
</dbReference>
<dbReference type="Gene3D" id="3.30.70.560">
    <property type="entry name" value="7,8-Dihydro-6-hydroxymethylpterin-pyrophosphokinase HPPK"/>
    <property type="match status" value="1"/>
</dbReference>
<evidence type="ECO:0000259" key="9">
    <source>
        <dbReference type="PROSITE" id="PS00794"/>
    </source>
</evidence>
<dbReference type="Pfam" id="PF01288">
    <property type="entry name" value="HPPK"/>
    <property type="match status" value="1"/>
</dbReference>
<comment type="catalytic activity">
    <reaction evidence="1">
        <text>6-hydroxymethyl-7,8-dihydropterin + ATP = (7,8-dihydropterin-6-yl)methyl diphosphate + AMP + H(+)</text>
        <dbReference type="Rhea" id="RHEA:11412"/>
        <dbReference type="ChEBI" id="CHEBI:15378"/>
        <dbReference type="ChEBI" id="CHEBI:30616"/>
        <dbReference type="ChEBI" id="CHEBI:44841"/>
        <dbReference type="ChEBI" id="CHEBI:72950"/>
        <dbReference type="ChEBI" id="CHEBI:456215"/>
        <dbReference type="EC" id="2.7.6.3"/>
    </reaction>
</comment>
<dbReference type="NCBIfam" id="TIGR01498">
    <property type="entry name" value="folK"/>
    <property type="match status" value="1"/>
</dbReference>
<keyword evidence="4 10" id="KW-0808">Transferase</keyword>
<evidence type="ECO:0000256" key="3">
    <source>
        <dbReference type="ARBA" id="ARBA00013253"/>
    </source>
</evidence>
<protein>
    <recommendedName>
        <fullName evidence="3">2-amino-4-hydroxy-6-hydroxymethyldihydropteridine diphosphokinase</fullName>
        <ecNumber evidence="3">2.7.6.3</ecNumber>
    </recommendedName>
</protein>
<comment type="caution">
    <text evidence="10">The sequence shown here is derived from an EMBL/GenBank/DDBJ whole genome shotgun (WGS) entry which is preliminary data.</text>
</comment>
<evidence type="ECO:0000313" key="10">
    <source>
        <dbReference type="EMBL" id="MBW4466556.1"/>
    </source>
</evidence>
<keyword evidence="7" id="KW-0067">ATP-binding</keyword>
<accession>A0A951PBK9</accession>
<evidence type="ECO:0000313" key="11">
    <source>
        <dbReference type="Proteomes" id="UP000707356"/>
    </source>
</evidence>
<sequence>MVDLHAFNASYGDSRNISSGEFPHRVAVGLGSNLGDSYAILEAALKQLAVQPDISLQAQSPTYQTVAVGPPQPNYLNLCALFATRLTPDRFLQVLLQTETQFGRVRRERWGPRLLDLDLLLFDDLILKKPNLQIPHPRLRERAFVLVPLSDIAPDWVEPVSQLSIRDLVRQLDCAGVLPLQIG</sequence>
<comment type="pathway">
    <text evidence="2">Cofactor biosynthesis; tetrahydrofolate biosynthesis; 2-amino-4-hydroxy-6-hydroxymethyl-7,8-dihydropteridine diphosphate from 7,8-dihydroneopterin triphosphate: step 4/4.</text>
</comment>
<keyword evidence="5" id="KW-0547">Nucleotide-binding</keyword>
<keyword evidence="8" id="KW-0289">Folate biosynthesis</keyword>
<organism evidence="10 11">
    <name type="scientific">Pegethrix bostrychoides GSE-TBD4-15B</name>
    <dbReference type="NCBI Taxonomy" id="2839662"/>
    <lineage>
        <taxon>Bacteria</taxon>
        <taxon>Bacillati</taxon>
        <taxon>Cyanobacteriota</taxon>
        <taxon>Cyanophyceae</taxon>
        <taxon>Oculatellales</taxon>
        <taxon>Oculatellaceae</taxon>
        <taxon>Pegethrix</taxon>
    </lineage>
</organism>
<reference evidence="10" key="2">
    <citation type="journal article" date="2022" name="Microbiol. Resour. Announc.">
        <title>Metagenome Sequencing to Explore Phylogenomics of Terrestrial Cyanobacteria.</title>
        <authorList>
            <person name="Ward R.D."/>
            <person name="Stajich J.E."/>
            <person name="Johansen J.R."/>
            <person name="Huntemann M."/>
            <person name="Clum A."/>
            <person name="Foster B."/>
            <person name="Foster B."/>
            <person name="Roux S."/>
            <person name="Palaniappan K."/>
            <person name="Varghese N."/>
            <person name="Mukherjee S."/>
            <person name="Reddy T.B.K."/>
            <person name="Daum C."/>
            <person name="Copeland A."/>
            <person name="Chen I.A."/>
            <person name="Ivanova N.N."/>
            <person name="Kyrpides N.C."/>
            <person name="Shapiro N."/>
            <person name="Eloe-Fadrosh E.A."/>
            <person name="Pietrasiak N."/>
        </authorList>
    </citation>
    <scope>NUCLEOTIDE SEQUENCE</scope>
    <source>
        <strain evidence="10">GSE-TBD4-15B</strain>
    </source>
</reference>
<dbReference type="GO" id="GO:0003848">
    <property type="term" value="F:2-amino-4-hydroxy-6-hydroxymethyldihydropteridine diphosphokinase activity"/>
    <property type="evidence" value="ECO:0007669"/>
    <property type="project" value="UniProtKB-EC"/>
</dbReference>
<dbReference type="PROSITE" id="PS00794">
    <property type="entry name" value="HPPK"/>
    <property type="match status" value="1"/>
</dbReference>
<dbReference type="Proteomes" id="UP000707356">
    <property type="component" value="Unassembled WGS sequence"/>
</dbReference>
<dbReference type="GO" id="GO:0046656">
    <property type="term" value="P:folic acid biosynthetic process"/>
    <property type="evidence" value="ECO:0007669"/>
    <property type="project" value="UniProtKB-KW"/>
</dbReference>
<dbReference type="PANTHER" id="PTHR43071">
    <property type="entry name" value="2-AMINO-4-HYDROXY-6-HYDROXYMETHYLDIHYDROPTERIDINE PYROPHOSPHOKINASE"/>
    <property type="match status" value="1"/>
</dbReference>
<dbReference type="EMBL" id="JAHHHV010000069">
    <property type="protein sequence ID" value="MBW4466556.1"/>
    <property type="molecule type" value="Genomic_DNA"/>
</dbReference>
<feature type="domain" description="7,8-dihydro-6-hydroxymethylpterin-pyrophosphokinase" evidence="9">
    <location>
        <begin position="109"/>
        <end position="120"/>
    </location>
</feature>
<evidence type="ECO:0000256" key="2">
    <source>
        <dbReference type="ARBA" id="ARBA00005051"/>
    </source>
</evidence>
<dbReference type="PANTHER" id="PTHR43071:SF1">
    <property type="entry name" value="2-AMINO-4-HYDROXY-6-HYDROXYMETHYLDIHYDROPTERIDINE PYROPHOSPHOKINASE"/>
    <property type="match status" value="1"/>
</dbReference>
<dbReference type="GO" id="GO:0005524">
    <property type="term" value="F:ATP binding"/>
    <property type="evidence" value="ECO:0007669"/>
    <property type="project" value="UniProtKB-KW"/>
</dbReference>
<evidence type="ECO:0000256" key="7">
    <source>
        <dbReference type="ARBA" id="ARBA00022840"/>
    </source>
</evidence>
<evidence type="ECO:0000256" key="8">
    <source>
        <dbReference type="ARBA" id="ARBA00022909"/>
    </source>
</evidence>